<reference evidence="1" key="3">
    <citation type="submission" date="2014-01" db="EMBL/GenBank/DDBJ databases">
        <title>Evolution of pathogenesis and genome organization in the Tremellales.</title>
        <authorList>
            <person name="Cuomo C."/>
            <person name="Litvintseva A."/>
            <person name="Heitman J."/>
            <person name="Chen Y."/>
            <person name="Sun S."/>
            <person name="Springer D."/>
            <person name="Dromer F."/>
            <person name="Young S."/>
            <person name="Zeng Q."/>
            <person name="Chapman S."/>
            <person name="Gujja S."/>
            <person name="Saif S."/>
            <person name="Birren B."/>
        </authorList>
    </citation>
    <scope>NUCLEOTIDE SEQUENCE</scope>
    <source>
        <strain evidence="1">CBS 10118</strain>
    </source>
</reference>
<dbReference type="VEuPathDB" id="FungiDB:I302_05724"/>
<protein>
    <submittedName>
        <fullName evidence="1">Uncharacterized protein</fullName>
    </submittedName>
</protein>
<accession>A0A1B9FZS3</accession>
<dbReference type="EMBL" id="KI894022">
    <property type="protein sequence ID" value="OCF24265.1"/>
    <property type="molecule type" value="Genomic_DNA"/>
</dbReference>
<proteinExistence type="predicted"/>
<gene>
    <name evidence="1" type="ORF">I302_05724</name>
    <name evidence="2" type="ORF">I302_107012</name>
</gene>
<evidence type="ECO:0000313" key="3">
    <source>
        <dbReference type="Proteomes" id="UP000092730"/>
    </source>
</evidence>
<dbReference type="GeneID" id="30210123"/>
<reference evidence="2" key="2">
    <citation type="submission" date="2013-07" db="EMBL/GenBank/DDBJ databases">
        <authorList>
            <consortium name="The Broad Institute Genome Sequencing Platform"/>
            <person name="Cuomo C."/>
            <person name="Litvintseva A."/>
            <person name="Chen Y."/>
            <person name="Heitman J."/>
            <person name="Sun S."/>
            <person name="Springer D."/>
            <person name="Dromer F."/>
            <person name="Young S.K."/>
            <person name="Zeng Q."/>
            <person name="Gargeya S."/>
            <person name="Fitzgerald M."/>
            <person name="Abouelleil A."/>
            <person name="Alvarado L."/>
            <person name="Berlin A.M."/>
            <person name="Chapman S.B."/>
            <person name="Dewar J."/>
            <person name="Goldberg J."/>
            <person name="Griggs A."/>
            <person name="Gujja S."/>
            <person name="Hansen M."/>
            <person name="Howarth C."/>
            <person name="Imamovic A."/>
            <person name="Larimer J."/>
            <person name="McCowan C."/>
            <person name="Murphy C."/>
            <person name="Pearson M."/>
            <person name="Priest M."/>
            <person name="Roberts A."/>
            <person name="Saif S."/>
            <person name="Shea T."/>
            <person name="Sykes S."/>
            <person name="Wortman J."/>
            <person name="Nusbaum C."/>
            <person name="Birren B."/>
        </authorList>
    </citation>
    <scope>NUCLEOTIDE SEQUENCE</scope>
    <source>
        <strain evidence="2">CBS 10118</strain>
    </source>
</reference>
<evidence type="ECO:0000313" key="2">
    <source>
        <dbReference type="EMBL" id="WVW84976.1"/>
    </source>
</evidence>
<dbReference type="RefSeq" id="XP_019045335.1">
    <property type="nucleotide sequence ID" value="XM_019192338.1"/>
</dbReference>
<reference evidence="1" key="1">
    <citation type="submission" date="2013-07" db="EMBL/GenBank/DDBJ databases">
        <title>The Genome Sequence of Cryptococcus bestiolae CBS10118.</title>
        <authorList>
            <consortium name="The Broad Institute Genome Sequencing Platform"/>
            <person name="Cuomo C."/>
            <person name="Litvintseva A."/>
            <person name="Chen Y."/>
            <person name="Heitman J."/>
            <person name="Sun S."/>
            <person name="Springer D."/>
            <person name="Dromer F."/>
            <person name="Young S.K."/>
            <person name="Zeng Q."/>
            <person name="Gargeya S."/>
            <person name="Fitzgerald M."/>
            <person name="Abouelleil A."/>
            <person name="Alvarado L."/>
            <person name="Berlin A.M."/>
            <person name="Chapman S.B."/>
            <person name="Dewar J."/>
            <person name="Goldberg J."/>
            <person name="Griggs A."/>
            <person name="Gujja S."/>
            <person name="Hansen M."/>
            <person name="Howarth C."/>
            <person name="Imamovic A."/>
            <person name="Larimer J."/>
            <person name="McCowan C."/>
            <person name="Murphy C."/>
            <person name="Pearson M."/>
            <person name="Priest M."/>
            <person name="Roberts A."/>
            <person name="Saif S."/>
            <person name="Shea T."/>
            <person name="Sykes S."/>
            <person name="Wortman J."/>
            <person name="Nusbaum C."/>
            <person name="Birren B."/>
        </authorList>
    </citation>
    <scope>NUCLEOTIDE SEQUENCE [LARGE SCALE GENOMIC DNA]</scope>
    <source>
        <strain evidence="1">CBS 10118</strain>
    </source>
</reference>
<dbReference type="OrthoDB" id="2566618at2759"/>
<reference evidence="2" key="4">
    <citation type="submission" date="2024-02" db="EMBL/GenBank/DDBJ databases">
        <title>Comparative genomics of Cryptococcus and Kwoniella reveals pathogenesis evolution and contrasting modes of karyotype evolution via chromosome fusion or intercentromeric recombination.</title>
        <authorList>
            <person name="Coelho M.A."/>
            <person name="David-Palma M."/>
            <person name="Shea T."/>
            <person name="Bowers K."/>
            <person name="McGinley-Smith S."/>
            <person name="Mohammad A.W."/>
            <person name="Gnirke A."/>
            <person name="Yurkov A.M."/>
            <person name="Nowrousian M."/>
            <person name="Sun S."/>
            <person name="Cuomo C.A."/>
            <person name="Heitman J."/>
        </authorList>
    </citation>
    <scope>NUCLEOTIDE SEQUENCE</scope>
    <source>
        <strain evidence="2">CBS 10118</strain>
    </source>
</reference>
<keyword evidence="3" id="KW-1185">Reference proteome</keyword>
<dbReference type="KEGG" id="kbi:30210123"/>
<sequence length="248" mass="27973">MSQPPPNSSITFTVSIDVPPSSQVIKALSEKPLKSTRFEKTQTASHACNIDFEPISFKTTASMHLDWHTATDHGQIKRLERLDAQFALIPRKTIYLNTKVDSNHKITKATISAPSAKRVKSGKDQPIMEMNSPEWPAKIEHVYSSEEQLNSIEDIPHTYSYNSTATPESLNIPMGLGYVYLDLYDKRNKRRFQSVGEIVFSFGDITIGLEDEDEDEDDPRDGSQIKRTWKNKKKSFLAALNKGLGEVL</sequence>
<organism evidence="1">
    <name type="scientific">Kwoniella bestiolae CBS 10118</name>
    <dbReference type="NCBI Taxonomy" id="1296100"/>
    <lineage>
        <taxon>Eukaryota</taxon>
        <taxon>Fungi</taxon>
        <taxon>Dikarya</taxon>
        <taxon>Basidiomycota</taxon>
        <taxon>Agaricomycotina</taxon>
        <taxon>Tremellomycetes</taxon>
        <taxon>Tremellales</taxon>
        <taxon>Cryptococcaceae</taxon>
        <taxon>Kwoniella</taxon>
    </lineage>
</organism>
<name>A0A1B9FZS3_9TREE</name>
<dbReference type="EMBL" id="CP144545">
    <property type="protein sequence ID" value="WVW84976.1"/>
    <property type="molecule type" value="Genomic_DNA"/>
</dbReference>
<evidence type="ECO:0000313" key="1">
    <source>
        <dbReference type="EMBL" id="OCF24265.1"/>
    </source>
</evidence>
<dbReference type="AlphaFoldDB" id="A0A1B9FZS3"/>
<dbReference type="Proteomes" id="UP000092730">
    <property type="component" value="Chromosome 5"/>
</dbReference>